<gene>
    <name evidence="1" type="ORF">BaRGS_00016912</name>
</gene>
<sequence>MFEIFTSRGGSVILCVHALRAVLCVYRYNQLKAVGIAGTAWIPLQLRAPRREEAAVREENRSVSIFRQGRQPQASERGAPVGAWIKGRNHCPA</sequence>
<reference evidence="1 2" key="1">
    <citation type="journal article" date="2023" name="Sci. Data">
        <title>Genome assembly of the Korean intertidal mud-creeper Batillaria attramentaria.</title>
        <authorList>
            <person name="Patra A.K."/>
            <person name="Ho P.T."/>
            <person name="Jun S."/>
            <person name="Lee S.J."/>
            <person name="Kim Y."/>
            <person name="Won Y.J."/>
        </authorList>
    </citation>
    <scope>NUCLEOTIDE SEQUENCE [LARGE SCALE GENOMIC DNA]</scope>
    <source>
        <strain evidence="1">Wonlab-2016</strain>
    </source>
</reference>
<keyword evidence="2" id="KW-1185">Reference proteome</keyword>
<evidence type="ECO:0000313" key="1">
    <source>
        <dbReference type="EMBL" id="KAK7491893.1"/>
    </source>
</evidence>
<dbReference type="Proteomes" id="UP001519460">
    <property type="component" value="Unassembled WGS sequence"/>
</dbReference>
<proteinExistence type="predicted"/>
<dbReference type="AlphaFoldDB" id="A0ABD0KXK4"/>
<accession>A0ABD0KXK4</accession>
<dbReference type="EMBL" id="JACVVK020000109">
    <property type="protein sequence ID" value="KAK7491893.1"/>
    <property type="molecule type" value="Genomic_DNA"/>
</dbReference>
<name>A0ABD0KXK4_9CAEN</name>
<comment type="caution">
    <text evidence="1">The sequence shown here is derived from an EMBL/GenBank/DDBJ whole genome shotgun (WGS) entry which is preliminary data.</text>
</comment>
<evidence type="ECO:0008006" key="3">
    <source>
        <dbReference type="Google" id="ProtNLM"/>
    </source>
</evidence>
<organism evidence="1 2">
    <name type="scientific">Batillaria attramentaria</name>
    <dbReference type="NCBI Taxonomy" id="370345"/>
    <lineage>
        <taxon>Eukaryota</taxon>
        <taxon>Metazoa</taxon>
        <taxon>Spiralia</taxon>
        <taxon>Lophotrochozoa</taxon>
        <taxon>Mollusca</taxon>
        <taxon>Gastropoda</taxon>
        <taxon>Caenogastropoda</taxon>
        <taxon>Sorbeoconcha</taxon>
        <taxon>Cerithioidea</taxon>
        <taxon>Batillariidae</taxon>
        <taxon>Batillaria</taxon>
    </lineage>
</organism>
<evidence type="ECO:0000313" key="2">
    <source>
        <dbReference type="Proteomes" id="UP001519460"/>
    </source>
</evidence>
<protein>
    <recommendedName>
        <fullName evidence="3">Secreted protein</fullName>
    </recommendedName>
</protein>